<protein>
    <submittedName>
        <fullName evidence="1">Uncharacterized protein</fullName>
    </submittedName>
</protein>
<evidence type="ECO:0000313" key="1">
    <source>
        <dbReference type="EMBL" id="KMY99949.1"/>
    </source>
</evidence>
<proteinExistence type="predicted"/>
<organism evidence="1">
    <name type="scientific">Drosophila simulans</name>
    <name type="common">Fruit fly</name>
    <dbReference type="NCBI Taxonomy" id="7240"/>
    <lineage>
        <taxon>Eukaryota</taxon>
        <taxon>Metazoa</taxon>
        <taxon>Ecdysozoa</taxon>
        <taxon>Arthropoda</taxon>
        <taxon>Hexapoda</taxon>
        <taxon>Insecta</taxon>
        <taxon>Pterygota</taxon>
        <taxon>Neoptera</taxon>
        <taxon>Endopterygota</taxon>
        <taxon>Diptera</taxon>
        <taxon>Brachycera</taxon>
        <taxon>Muscomorpha</taxon>
        <taxon>Ephydroidea</taxon>
        <taxon>Drosophilidae</taxon>
        <taxon>Drosophila</taxon>
        <taxon>Sophophora</taxon>
    </lineage>
</organism>
<dbReference type="KEGG" id="dsi:Dsimw501_GD28789"/>
<dbReference type="EMBL" id="CM002912">
    <property type="protein sequence ID" value="KMY99949.1"/>
    <property type="molecule type" value="Genomic_DNA"/>
</dbReference>
<dbReference type="AlphaFoldDB" id="A0A0J9RXJ8"/>
<accession>A0A0J9RXJ8</accession>
<name>A0A0J9RXJ8_DROSI</name>
<reference evidence="1" key="3">
    <citation type="submission" date="2015-04" db="EMBL/GenBank/DDBJ databases">
        <authorList>
            <consortium name="FlyBase"/>
        </authorList>
    </citation>
    <scope>NUCLEOTIDE SEQUENCE</scope>
    <source>
        <strain evidence="1">W501</strain>
    </source>
</reference>
<gene>
    <name evidence="1" type="primary">Dsim\GD28789</name>
    <name evidence="1" type="ORF">Dsimw501_GD28789</name>
</gene>
<reference evidence="1" key="1">
    <citation type="journal article" date="2013" name="Genome Res.">
        <title>A second-generation assembly of the Drosophila simulans genome provides new insights into patterns of lineage-specific divergence.</title>
        <authorList>
            <person name="Hu T.T."/>
            <person name="Eisen M.B."/>
            <person name="Thornton K.R."/>
            <person name="Andolfatto P."/>
        </authorList>
    </citation>
    <scope>NUCLEOTIDE SEQUENCE [LARGE SCALE GENOMIC DNA]</scope>
    <source>
        <strain evidence="1">W501</strain>
    </source>
</reference>
<reference evidence="1" key="2">
    <citation type="submission" date="2014-06" db="EMBL/GenBank/DDBJ databases">
        <authorList>
            <person name="Hu T."/>
            <person name="Eisen M.B."/>
            <person name="Thornton K.R."/>
            <person name="Andolfatto P."/>
        </authorList>
    </citation>
    <scope>NUCLEOTIDE SEQUENCE</scope>
    <source>
        <strain evidence="1">W501</strain>
    </source>
</reference>
<dbReference type="Bgee" id="FBgn0270079">
    <property type="expression patterns" value="Expressed in embryo and 3 other cell types or tissues"/>
</dbReference>
<sequence length="69" mass="7419">MRLPVRGIQVYAASGFWRTAASSLLERTACNNSANTNTGCAQLVDRNRIARPHQHTEVSGIGGTHSPIT</sequence>
<dbReference type="Proteomes" id="UP000035880">
    <property type="component" value="Chromosome 3L"/>
</dbReference>